<dbReference type="Gene3D" id="3.40.50.10470">
    <property type="entry name" value="Translation initiation factor eif-2b, domain 2"/>
    <property type="match status" value="1"/>
</dbReference>
<dbReference type="EMBL" id="QTJW01000023">
    <property type="protein sequence ID" value="RGD67628.1"/>
    <property type="molecule type" value="Genomic_DNA"/>
</dbReference>
<dbReference type="EMBL" id="QSON01000019">
    <property type="protein sequence ID" value="RGI97586.1"/>
    <property type="molecule type" value="Genomic_DNA"/>
</dbReference>
<comment type="catalytic activity">
    <reaction evidence="2 3">
        <text>5-(methylsulfanyl)-alpha-D-ribose 1-phosphate = 5-(methylsulfanyl)-D-ribulose 1-phosphate</text>
        <dbReference type="Rhea" id="RHEA:19989"/>
        <dbReference type="ChEBI" id="CHEBI:58533"/>
        <dbReference type="ChEBI" id="CHEBI:58548"/>
        <dbReference type="EC" id="5.3.1.23"/>
    </reaction>
</comment>
<dbReference type="InterPro" id="IPR042529">
    <property type="entry name" value="IF_2B-like_C"/>
</dbReference>
<protein>
    <recommendedName>
        <fullName evidence="3">Methylthioribose-1-phosphate isomerase</fullName>
        <shortName evidence="3">M1Pi</shortName>
        <shortName evidence="3">MTR-1-P isomerase</shortName>
        <ecNumber evidence="3">5.3.1.23</ecNumber>
    </recommendedName>
    <alternativeName>
        <fullName evidence="3">S-methyl-5-thioribose-1-phosphate isomerase</fullName>
    </alternativeName>
</protein>
<dbReference type="InterPro" id="IPR000649">
    <property type="entry name" value="IF-2B-related"/>
</dbReference>
<dbReference type="FunFam" id="3.40.50.10470:FF:000006">
    <property type="entry name" value="Methylthioribose-1-phosphate isomerase"/>
    <property type="match status" value="1"/>
</dbReference>
<dbReference type="Pfam" id="PF01008">
    <property type="entry name" value="IF-2B"/>
    <property type="match status" value="1"/>
</dbReference>
<evidence type="ECO:0000313" key="6">
    <source>
        <dbReference type="Proteomes" id="UP000261023"/>
    </source>
</evidence>
<dbReference type="Proteomes" id="UP000261023">
    <property type="component" value="Unassembled WGS sequence"/>
</dbReference>
<dbReference type="OrthoDB" id="9803436at2"/>
<dbReference type="NCBIfam" id="TIGR00524">
    <property type="entry name" value="eIF-2B_rel"/>
    <property type="match status" value="1"/>
</dbReference>
<feature type="binding site" evidence="3">
    <location>
        <begin position="264"/>
        <end position="265"/>
    </location>
    <ligand>
        <name>substrate</name>
    </ligand>
</feature>
<dbReference type="InterPro" id="IPR037171">
    <property type="entry name" value="NagB/RpiA_transferase-like"/>
</dbReference>
<feature type="binding site" evidence="3">
    <location>
        <position position="213"/>
    </location>
    <ligand>
        <name>substrate</name>
    </ligand>
</feature>
<dbReference type="FunFam" id="1.20.120.420:FF:000003">
    <property type="entry name" value="Methylthioribose-1-phosphate isomerase"/>
    <property type="match status" value="1"/>
</dbReference>
<keyword evidence="3" id="KW-0486">Methionine biosynthesis</keyword>
<dbReference type="EC" id="5.3.1.23" evidence="3"/>
<evidence type="ECO:0000313" key="7">
    <source>
        <dbReference type="Proteomes" id="UP000263014"/>
    </source>
</evidence>
<keyword evidence="1 3" id="KW-0413">Isomerase</keyword>
<gene>
    <name evidence="3 5" type="primary">mtnA</name>
    <name evidence="4" type="ORF">DWX31_26300</name>
    <name evidence="5" type="ORF">DXD79_27675</name>
</gene>
<feature type="binding site" evidence="3">
    <location>
        <begin position="61"/>
        <end position="63"/>
    </location>
    <ligand>
        <name>substrate</name>
    </ligand>
</feature>
<dbReference type="GO" id="GO:0046523">
    <property type="term" value="F:S-methyl-5-thioribose-1-phosphate isomerase activity"/>
    <property type="evidence" value="ECO:0007669"/>
    <property type="project" value="UniProtKB-UniRule"/>
</dbReference>
<evidence type="ECO:0000313" key="5">
    <source>
        <dbReference type="EMBL" id="RGI97586.1"/>
    </source>
</evidence>
<dbReference type="PANTHER" id="PTHR43475">
    <property type="entry name" value="METHYLTHIORIBOSE-1-PHOSPHATE ISOMERASE"/>
    <property type="match status" value="1"/>
</dbReference>
<comment type="function">
    <text evidence="3">Catalyzes the interconversion of methylthioribose-1-phosphate (MTR-1-P) into methylthioribulose-1-phosphate (MTRu-1-P).</text>
</comment>
<keyword evidence="3" id="KW-0028">Amino-acid biosynthesis</keyword>
<name>A0A374P159_9FIRM</name>
<feature type="site" description="Transition state stabilizer" evidence="3">
    <location>
        <position position="174"/>
    </location>
</feature>
<dbReference type="PANTHER" id="PTHR43475:SF1">
    <property type="entry name" value="METHYLTHIORIBOSE-1-PHOSPHATE ISOMERASE"/>
    <property type="match status" value="1"/>
</dbReference>
<dbReference type="UniPathway" id="UPA00904">
    <property type="reaction ID" value="UER00874"/>
</dbReference>
<feature type="active site" description="Proton donor" evidence="3">
    <location>
        <position position="254"/>
    </location>
</feature>
<dbReference type="GO" id="GO:0019509">
    <property type="term" value="P:L-methionine salvage from methylthioadenosine"/>
    <property type="evidence" value="ECO:0007669"/>
    <property type="project" value="UniProtKB-UniRule"/>
</dbReference>
<dbReference type="AlphaFoldDB" id="A0A374P159"/>
<dbReference type="HAMAP" id="MF_01678">
    <property type="entry name" value="Salvage_MtnA"/>
    <property type="match status" value="1"/>
</dbReference>
<dbReference type="SUPFAM" id="SSF100950">
    <property type="entry name" value="NagB/RpiA/CoA transferase-like"/>
    <property type="match status" value="1"/>
</dbReference>
<dbReference type="Gene3D" id="1.20.120.420">
    <property type="entry name" value="translation initiation factor eif-2b, domain 1"/>
    <property type="match status" value="1"/>
</dbReference>
<feature type="binding site" evidence="3">
    <location>
        <position position="104"/>
    </location>
    <ligand>
        <name>substrate</name>
    </ligand>
</feature>
<evidence type="ECO:0000256" key="2">
    <source>
        <dbReference type="ARBA" id="ARBA00052401"/>
    </source>
</evidence>
<dbReference type="Proteomes" id="UP000263014">
    <property type="component" value="Unassembled WGS sequence"/>
</dbReference>
<dbReference type="InterPro" id="IPR005251">
    <property type="entry name" value="IF-M1Pi"/>
</dbReference>
<dbReference type="NCBIfam" id="NF004326">
    <property type="entry name" value="PRK05720.1"/>
    <property type="match status" value="1"/>
</dbReference>
<comment type="pathway">
    <text evidence="3">Amino-acid biosynthesis; L-methionine biosynthesis via salvage pathway; L-methionine from S-methyl-5-thio-alpha-D-ribose 1-phosphate: step 1/6.</text>
</comment>
<proteinExistence type="inferred from homology"/>
<evidence type="ECO:0000313" key="4">
    <source>
        <dbReference type="EMBL" id="RGD67628.1"/>
    </source>
</evidence>
<reference evidence="6 7" key="1">
    <citation type="submission" date="2018-08" db="EMBL/GenBank/DDBJ databases">
        <title>A genome reference for cultivated species of the human gut microbiota.</title>
        <authorList>
            <person name="Zou Y."/>
            <person name="Xue W."/>
            <person name="Luo G."/>
        </authorList>
    </citation>
    <scope>NUCLEOTIDE SEQUENCE [LARGE SCALE GENOMIC DNA]</scope>
    <source>
        <strain evidence="4 6">AF19-13AC</strain>
        <strain evidence="5 7">TM09-12</strain>
    </source>
</reference>
<evidence type="ECO:0000256" key="1">
    <source>
        <dbReference type="ARBA" id="ARBA00023235"/>
    </source>
</evidence>
<organism evidence="5 7">
    <name type="scientific">Hungatella hathewayi</name>
    <dbReference type="NCBI Taxonomy" id="154046"/>
    <lineage>
        <taxon>Bacteria</taxon>
        <taxon>Bacillati</taxon>
        <taxon>Bacillota</taxon>
        <taxon>Clostridia</taxon>
        <taxon>Lachnospirales</taxon>
        <taxon>Lachnospiraceae</taxon>
        <taxon>Hungatella</taxon>
    </lineage>
</organism>
<sequence>MLETNKKGKELRNNMREIITLKWEKGNLLLLDQTLLPNTVTYATCKTLEDVYQAIQTMIVRGAPAIGVSAGYGMVLAANAFDGTDTAAFMDFYREQGEYLKSSRPTAVNLMWAVDRMVERAEALAGEGQPLEAVRKGLEAEAVAIHEEDKQTNRNIGTNLLSLLKEGDTVLTHCNAGSLATSEYGTALSVFYMAQEKGMNIKAFADETRPRLQGANLTAFELVEHGVDVTLICDNMAAVVLSQGKINALIVGCDRVAANGDTANKIGTFSVSVLANQFHVPVYIAAPTTTIDMECPTGKEIPIEERSREEVLRINGEYIAPKEVKTYNLAFDVTPAEYITAIVTEKGIVYPPFRDNLEILMKK</sequence>
<dbReference type="NCBIfam" id="TIGR00512">
    <property type="entry name" value="salvage_mtnA"/>
    <property type="match status" value="1"/>
</dbReference>
<accession>A0A374P159</accession>
<comment type="caution">
    <text evidence="5">The sequence shown here is derived from an EMBL/GenBank/DDBJ whole genome shotgun (WGS) entry which is preliminary data.</text>
</comment>
<comment type="similarity">
    <text evidence="3">Belongs to the EIF-2B alpha/beta/delta subunits family. MtnA subfamily.</text>
</comment>
<dbReference type="InterPro" id="IPR011559">
    <property type="entry name" value="Initiation_fac_2B_a/b/d"/>
</dbReference>
<evidence type="ECO:0000256" key="3">
    <source>
        <dbReference type="HAMAP-Rule" id="MF_01678"/>
    </source>
</evidence>
<dbReference type="InterPro" id="IPR027363">
    <property type="entry name" value="M1Pi_N"/>
</dbReference>